<dbReference type="SUPFAM" id="SSF50447">
    <property type="entry name" value="Translation proteins"/>
    <property type="match status" value="1"/>
</dbReference>
<dbReference type="InterPro" id="IPR018164">
    <property type="entry name" value="Ala-tRNA-synth_IIc_N"/>
</dbReference>
<evidence type="ECO:0000313" key="18">
    <source>
        <dbReference type="Proteomes" id="UP000190625"/>
    </source>
</evidence>
<sequence length="875" mass="98594">MTMTSKEIRQKFLEYFESKEHLILPSAPLVPKDDPTLLWINAGMAPFKSYFDGRATPPNTRVSNSQKCIRTNDIENVGNTARHHTLFEMLGNFSFGDYFKEEAIKWSYEFLTEEMKLDSSKFWISIYKDDEEAFDIWVNQIGIPKERVVRMGKDENFWEIGTGPCGPCSEIHYDMGADFGCSDDCKFGCECDRYREVWNLVFTQYDLTDDGEYNPLPNKNIDTGMGLERLASIVQGVDTNYETDLFQPITNFIGEHTEFDYQENDDITMAYRVIADHIRGVTFAIGDGVLPSNEGRGYVIRRILRRAVRYAKKLNLKVPFLHKIVPVIVDIMGDVYPEITEKEEQIKKVIKNEAIRFQETLDQGIQILEELIEELDQNNQEIIPGDKVFTLYDTYGFPKELTEEIAKERGYKIDEAGFESAMAEQRARARAAREDHEQDHAETKLFKEIRNEINKPEFVGYTMMESKADVLKIVIDNKMVNSLKAGEEGLVILSKTPFYAESGGQIGDQGALLGDELTATVVDTQEKAELIIHQVVVEEGELALGTELTARVKSQRRKDIRRNHTATHLVHEALRETLGEHVEQSGSLVEPNRLRFDFTHFEAITDEELREIEEKVNQQVMNNLEVEVLETTLEEAKELGATALFSEKYSENVRVVRIGDYSLELCGGTHVAATGEISLCKIVNESGIAAGVRRIEAVTGEYAIDYINHRENILKEVATKLKTNPDNLIERTEKLQTEIKELEGEITALKDKLANSQVDDLISNQEEINDINVILEKVEGMDADGLRTMGDNMKTEIESGVILLASNLGEKVLFVSIVTQDLVNQGFNAGQIIGEVARVAGGGGGGRPDMAQAGGSQPEKLDDAFEKAREIIAGN</sequence>
<dbReference type="Gene3D" id="2.40.30.130">
    <property type="match status" value="1"/>
</dbReference>
<keyword evidence="18" id="KW-1185">Reference proteome</keyword>
<gene>
    <name evidence="14" type="primary">alaS</name>
    <name evidence="17" type="ORF">SAMN02745118_02606</name>
</gene>
<dbReference type="Pfam" id="PF07973">
    <property type="entry name" value="tRNA_SAD"/>
    <property type="match status" value="1"/>
</dbReference>
<dbReference type="PROSITE" id="PS50860">
    <property type="entry name" value="AA_TRNA_LIGASE_II_ALA"/>
    <property type="match status" value="1"/>
</dbReference>
<comment type="subcellular location">
    <subcellularLocation>
        <location evidence="1 14">Cytoplasm</location>
    </subcellularLocation>
</comment>
<name>A0A1T4QLE5_9FIRM</name>
<dbReference type="InterPro" id="IPR045864">
    <property type="entry name" value="aa-tRNA-synth_II/BPL/LPL"/>
</dbReference>
<dbReference type="PANTHER" id="PTHR11777:SF9">
    <property type="entry name" value="ALANINE--TRNA LIGASE, CYTOPLASMIC"/>
    <property type="match status" value="1"/>
</dbReference>
<comment type="domain">
    <text evidence="14">Consists of three domains; the N-terminal catalytic domain, the editing domain and the C-terminal C-Ala domain. The editing domain removes incorrectly charged amino acids, while the C-Ala domain, along with tRNA(Ala), serves as a bridge to cooperatively bring together the editing and aminoacylation centers thus stimulating deacylation of misacylated tRNAs.</text>
</comment>
<keyword evidence="10 14" id="KW-0648">Protein biosynthesis</keyword>
<dbReference type="InterPro" id="IPR018163">
    <property type="entry name" value="Thr/Ala-tRNA-synth_IIc_edit"/>
</dbReference>
<evidence type="ECO:0000256" key="6">
    <source>
        <dbReference type="ARBA" id="ARBA00022741"/>
    </source>
</evidence>
<dbReference type="PANTHER" id="PTHR11777">
    <property type="entry name" value="ALANYL-TRNA SYNTHETASE"/>
    <property type="match status" value="1"/>
</dbReference>
<keyword evidence="3 14" id="KW-0820">tRNA-binding</keyword>
<feature type="binding site" evidence="14">
    <location>
        <position position="564"/>
    </location>
    <ligand>
        <name>Zn(2+)</name>
        <dbReference type="ChEBI" id="CHEBI:29105"/>
    </ligand>
</feature>
<dbReference type="FunFam" id="3.30.980.10:FF:000004">
    <property type="entry name" value="Alanine--tRNA ligase, cytoplasmic"/>
    <property type="match status" value="1"/>
</dbReference>
<dbReference type="EC" id="6.1.1.7" evidence="14"/>
<evidence type="ECO:0000256" key="8">
    <source>
        <dbReference type="ARBA" id="ARBA00022840"/>
    </source>
</evidence>
<dbReference type="InterPro" id="IPR050058">
    <property type="entry name" value="Ala-tRNA_ligase"/>
</dbReference>
<dbReference type="SUPFAM" id="SSF55186">
    <property type="entry name" value="ThrRS/AlaRS common domain"/>
    <property type="match status" value="1"/>
</dbReference>
<dbReference type="Gene3D" id="3.30.930.10">
    <property type="entry name" value="Bira Bifunctional Protein, Domain 2"/>
    <property type="match status" value="1"/>
</dbReference>
<evidence type="ECO:0000313" key="17">
    <source>
        <dbReference type="EMBL" id="SKA04603.1"/>
    </source>
</evidence>
<dbReference type="InterPro" id="IPR002318">
    <property type="entry name" value="Ala-tRNA-lgiase_IIc"/>
</dbReference>
<dbReference type="GO" id="GO:0006419">
    <property type="term" value="P:alanyl-tRNA aminoacylation"/>
    <property type="evidence" value="ECO:0007669"/>
    <property type="project" value="UniProtKB-UniRule"/>
</dbReference>
<keyword evidence="15" id="KW-0175">Coiled coil</keyword>
<keyword evidence="6 14" id="KW-0547">Nucleotide-binding</keyword>
<evidence type="ECO:0000256" key="1">
    <source>
        <dbReference type="ARBA" id="ARBA00004496"/>
    </source>
</evidence>
<evidence type="ECO:0000256" key="11">
    <source>
        <dbReference type="ARBA" id="ARBA00023146"/>
    </source>
</evidence>
<feature type="binding site" evidence="14">
    <location>
        <position position="666"/>
    </location>
    <ligand>
        <name>Zn(2+)</name>
        <dbReference type="ChEBI" id="CHEBI:29105"/>
    </ligand>
</feature>
<dbReference type="GO" id="GO:0002161">
    <property type="term" value="F:aminoacyl-tRNA deacylase activity"/>
    <property type="evidence" value="ECO:0007669"/>
    <property type="project" value="TreeGrafter"/>
</dbReference>
<dbReference type="Gene3D" id="3.30.54.20">
    <property type="match status" value="1"/>
</dbReference>
<dbReference type="FunFam" id="3.30.930.10:FF:000004">
    <property type="entry name" value="Alanine--tRNA ligase"/>
    <property type="match status" value="1"/>
</dbReference>
<organism evidence="17 18">
    <name type="scientific">Selenihalanaerobacter shriftii</name>
    <dbReference type="NCBI Taxonomy" id="142842"/>
    <lineage>
        <taxon>Bacteria</taxon>
        <taxon>Bacillati</taxon>
        <taxon>Bacillota</taxon>
        <taxon>Clostridia</taxon>
        <taxon>Halanaerobiales</taxon>
        <taxon>Halobacteroidaceae</taxon>
        <taxon>Selenihalanaerobacter</taxon>
    </lineage>
</organism>
<evidence type="ECO:0000256" key="4">
    <source>
        <dbReference type="ARBA" id="ARBA00022598"/>
    </source>
</evidence>
<comment type="cofactor">
    <cofactor evidence="14">
        <name>Zn(2+)</name>
        <dbReference type="ChEBI" id="CHEBI:29105"/>
    </cofactor>
    <text evidence="14">Binds 1 zinc ion per subunit.</text>
</comment>
<dbReference type="GO" id="GO:0016740">
    <property type="term" value="F:transferase activity"/>
    <property type="evidence" value="ECO:0007669"/>
    <property type="project" value="UniProtKB-ARBA"/>
</dbReference>
<keyword evidence="14" id="KW-0963">Cytoplasm</keyword>
<feature type="binding site" evidence="14">
    <location>
        <position position="568"/>
    </location>
    <ligand>
        <name>Zn(2+)</name>
        <dbReference type="ChEBI" id="CHEBI:29105"/>
    </ligand>
</feature>
<evidence type="ECO:0000256" key="12">
    <source>
        <dbReference type="ARBA" id="ARBA00024779"/>
    </source>
</evidence>
<keyword evidence="7 14" id="KW-0862">Zinc</keyword>
<dbReference type="Proteomes" id="UP000190625">
    <property type="component" value="Unassembled WGS sequence"/>
</dbReference>
<dbReference type="GO" id="GO:0140096">
    <property type="term" value="F:catalytic activity, acting on a protein"/>
    <property type="evidence" value="ECO:0007669"/>
    <property type="project" value="UniProtKB-ARBA"/>
</dbReference>
<comment type="similarity">
    <text evidence="2 14">Belongs to the class-II aminoacyl-tRNA synthetase family.</text>
</comment>
<reference evidence="18" key="1">
    <citation type="submission" date="2017-02" db="EMBL/GenBank/DDBJ databases">
        <authorList>
            <person name="Varghese N."/>
            <person name="Submissions S."/>
        </authorList>
    </citation>
    <scope>NUCLEOTIDE SEQUENCE [LARGE SCALE GENOMIC DNA]</scope>
    <source>
        <strain evidence="18">ATCC BAA-73</strain>
    </source>
</reference>
<keyword evidence="11 14" id="KW-0030">Aminoacyl-tRNA synthetase</keyword>
<evidence type="ECO:0000256" key="9">
    <source>
        <dbReference type="ARBA" id="ARBA00022884"/>
    </source>
</evidence>
<dbReference type="Gene3D" id="6.10.250.550">
    <property type="match status" value="1"/>
</dbReference>
<dbReference type="Pfam" id="PF01411">
    <property type="entry name" value="tRNA-synt_2c"/>
    <property type="match status" value="1"/>
</dbReference>
<feature type="domain" description="Alanyl-transfer RNA synthetases family profile" evidence="16">
    <location>
        <begin position="3"/>
        <end position="709"/>
    </location>
</feature>
<dbReference type="InterPro" id="IPR018165">
    <property type="entry name" value="Ala-tRNA-synth_IIc_core"/>
</dbReference>
<dbReference type="Gene3D" id="3.10.310.40">
    <property type="match status" value="1"/>
</dbReference>
<feature type="binding site" evidence="14">
    <location>
        <position position="670"/>
    </location>
    <ligand>
        <name>Zn(2+)</name>
        <dbReference type="ChEBI" id="CHEBI:29105"/>
    </ligand>
</feature>
<proteinExistence type="inferred from homology"/>
<evidence type="ECO:0000259" key="16">
    <source>
        <dbReference type="PROSITE" id="PS50860"/>
    </source>
</evidence>
<dbReference type="FunFam" id="3.10.310.40:FF:000001">
    <property type="entry name" value="Alanine--tRNA ligase"/>
    <property type="match status" value="1"/>
</dbReference>
<keyword evidence="9 14" id="KW-0694">RNA-binding</keyword>
<dbReference type="SUPFAM" id="SSF55681">
    <property type="entry name" value="Class II aaRS and biotin synthetases"/>
    <property type="match status" value="1"/>
</dbReference>
<dbReference type="InterPro" id="IPR023033">
    <property type="entry name" value="Ala_tRNA_ligase_euk/bac"/>
</dbReference>
<dbReference type="InterPro" id="IPR003156">
    <property type="entry name" value="DHHA1_dom"/>
</dbReference>
<dbReference type="EMBL" id="FUWM01000029">
    <property type="protein sequence ID" value="SKA04603.1"/>
    <property type="molecule type" value="Genomic_DNA"/>
</dbReference>
<dbReference type="GO" id="GO:0005829">
    <property type="term" value="C:cytosol"/>
    <property type="evidence" value="ECO:0007669"/>
    <property type="project" value="TreeGrafter"/>
</dbReference>
<dbReference type="PRINTS" id="PR00980">
    <property type="entry name" value="TRNASYNTHALA"/>
</dbReference>
<dbReference type="GO" id="GO:0008270">
    <property type="term" value="F:zinc ion binding"/>
    <property type="evidence" value="ECO:0007669"/>
    <property type="project" value="UniProtKB-UniRule"/>
</dbReference>
<protein>
    <recommendedName>
        <fullName evidence="14">Alanine--tRNA ligase</fullName>
        <ecNumber evidence="14">6.1.1.7</ecNumber>
    </recommendedName>
    <alternativeName>
        <fullName evidence="14">Alanyl-tRNA synthetase</fullName>
        <shortName evidence="14">AlaRS</shortName>
    </alternativeName>
</protein>
<keyword evidence="4 14" id="KW-0436">Ligase</keyword>
<dbReference type="FunFam" id="3.30.54.20:FF:000001">
    <property type="entry name" value="Alanine--tRNA ligase"/>
    <property type="match status" value="1"/>
</dbReference>
<dbReference type="SUPFAM" id="SSF101353">
    <property type="entry name" value="Putative anticodon-binding domain of alanyl-tRNA synthetase (AlaRS)"/>
    <property type="match status" value="1"/>
</dbReference>
<dbReference type="InterPro" id="IPR018162">
    <property type="entry name" value="Ala-tRNA-ligase_IIc_anticod-bd"/>
</dbReference>
<evidence type="ECO:0000256" key="7">
    <source>
        <dbReference type="ARBA" id="ARBA00022833"/>
    </source>
</evidence>
<comment type="function">
    <text evidence="12 14">Catalyzes the attachment of alanine to tRNA(Ala) in a two-step reaction: alanine is first activated by ATP to form Ala-AMP and then transferred to the acceptor end of tRNA(Ala). Also edits incorrectly charged Ser-tRNA(Ala) and Gly-tRNA(Ala) via its editing domain.</text>
</comment>
<dbReference type="AlphaFoldDB" id="A0A1T4QLE5"/>
<dbReference type="HAMAP" id="MF_00036_B">
    <property type="entry name" value="Ala_tRNA_synth_B"/>
    <property type="match status" value="1"/>
</dbReference>
<dbReference type="NCBIfam" id="TIGR00344">
    <property type="entry name" value="alaS"/>
    <property type="match status" value="1"/>
</dbReference>
<dbReference type="Gene3D" id="3.30.980.10">
    <property type="entry name" value="Threonyl-trna Synthetase, Chain A, domain 2"/>
    <property type="match status" value="1"/>
</dbReference>
<dbReference type="SMART" id="SM00863">
    <property type="entry name" value="tRNA_SAD"/>
    <property type="match status" value="1"/>
</dbReference>
<dbReference type="GO" id="GO:0000049">
    <property type="term" value="F:tRNA binding"/>
    <property type="evidence" value="ECO:0007669"/>
    <property type="project" value="UniProtKB-KW"/>
</dbReference>
<evidence type="ECO:0000256" key="2">
    <source>
        <dbReference type="ARBA" id="ARBA00008226"/>
    </source>
</evidence>
<evidence type="ECO:0000256" key="5">
    <source>
        <dbReference type="ARBA" id="ARBA00022723"/>
    </source>
</evidence>
<dbReference type="Pfam" id="PF02272">
    <property type="entry name" value="DHHA1"/>
    <property type="match status" value="1"/>
</dbReference>
<evidence type="ECO:0000256" key="15">
    <source>
        <dbReference type="SAM" id="Coils"/>
    </source>
</evidence>
<dbReference type="FunFam" id="2.40.30.130:FF:000001">
    <property type="entry name" value="Alanine--tRNA ligase"/>
    <property type="match status" value="1"/>
</dbReference>
<dbReference type="InterPro" id="IPR012947">
    <property type="entry name" value="tRNA_SAD"/>
</dbReference>
<dbReference type="GO" id="GO:0005524">
    <property type="term" value="F:ATP binding"/>
    <property type="evidence" value="ECO:0007669"/>
    <property type="project" value="UniProtKB-UniRule"/>
</dbReference>
<dbReference type="CDD" id="cd00673">
    <property type="entry name" value="AlaRS_core"/>
    <property type="match status" value="1"/>
</dbReference>
<dbReference type="RefSeq" id="WP_078811013.1">
    <property type="nucleotide sequence ID" value="NZ_FUWM01000029.1"/>
</dbReference>
<dbReference type="STRING" id="142842.SAMN02745118_02606"/>
<dbReference type="InterPro" id="IPR009000">
    <property type="entry name" value="Transl_B-barrel_sf"/>
</dbReference>
<keyword evidence="8 14" id="KW-0067">ATP-binding</keyword>
<feature type="coiled-coil region" evidence="15">
    <location>
        <begin position="732"/>
        <end position="759"/>
    </location>
</feature>
<dbReference type="GO" id="GO:0004813">
    <property type="term" value="F:alanine-tRNA ligase activity"/>
    <property type="evidence" value="ECO:0007669"/>
    <property type="project" value="UniProtKB-UniRule"/>
</dbReference>
<evidence type="ECO:0000256" key="10">
    <source>
        <dbReference type="ARBA" id="ARBA00022917"/>
    </source>
</evidence>
<comment type="catalytic activity">
    <reaction evidence="13 14">
        <text>tRNA(Ala) + L-alanine + ATP = L-alanyl-tRNA(Ala) + AMP + diphosphate</text>
        <dbReference type="Rhea" id="RHEA:12540"/>
        <dbReference type="Rhea" id="RHEA-COMP:9657"/>
        <dbReference type="Rhea" id="RHEA-COMP:9923"/>
        <dbReference type="ChEBI" id="CHEBI:30616"/>
        <dbReference type="ChEBI" id="CHEBI:33019"/>
        <dbReference type="ChEBI" id="CHEBI:57972"/>
        <dbReference type="ChEBI" id="CHEBI:78442"/>
        <dbReference type="ChEBI" id="CHEBI:78497"/>
        <dbReference type="ChEBI" id="CHEBI:456215"/>
        <dbReference type="EC" id="6.1.1.7"/>
    </reaction>
</comment>
<evidence type="ECO:0000256" key="3">
    <source>
        <dbReference type="ARBA" id="ARBA00022555"/>
    </source>
</evidence>
<evidence type="ECO:0000256" key="13">
    <source>
        <dbReference type="ARBA" id="ARBA00048300"/>
    </source>
</evidence>
<evidence type="ECO:0000256" key="14">
    <source>
        <dbReference type="HAMAP-Rule" id="MF_00036"/>
    </source>
</evidence>
<keyword evidence="5 14" id="KW-0479">Metal-binding</keyword>
<accession>A0A1T4QLE5</accession>